<evidence type="ECO:0000259" key="7">
    <source>
        <dbReference type="PROSITE" id="PS50039"/>
    </source>
</evidence>
<dbReference type="GO" id="GO:0003700">
    <property type="term" value="F:DNA-binding transcription factor activity"/>
    <property type="evidence" value="ECO:0007669"/>
    <property type="project" value="InterPro"/>
</dbReference>
<dbReference type="AlphaFoldDB" id="A0AAD4ML94"/>
<evidence type="ECO:0000256" key="3">
    <source>
        <dbReference type="ARBA" id="ARBA00071019"/>
    </source>
</evidence>
<evidence type="ECO:0000256" key="4">
    <source>
        <dbReference type="ARBA" id="ARBA00077297"/>
    </source>
</evidence>
<dbReference type="InterPro" id="IPR001766">
    <property type="entry name" value="Fork_head_dom"/>
</dbReference>
<keyword evidence="5" id="KW-0539">Nucleus</keyword>
<dbReference type="SUPFAM" id="SSF46785">
    <property type="entry name" value="Winged helix' DNA-binding domain"/>
    <property type="match status" value="1"/>
</dbReference>
<comment type="caution">
    <text evidence="8">The sequence shown here is derived from an EMBL/GenBank/DDBJ whole genome shotgun (WGS) entry which is preliminary data.</text>
</comment>
<name>A0AAD4ML94_9BILA</name>
<sequence length="439" mass="48836">MRRESNACIKQEKAINEQSATPLQPISNLILKTEPGPAISEYSLSNSSSKSTFSMKDRDETNDTSSDAKSELLIDQSAEGSAIGQDKEDLDEMMVAEEEFEEDLTSGSAVEESEEKQNAKPKYSYNTLIIMALRQSPEGRLTINGIYEYIITRFPFYRNNKRGWQSNIRRNLSLNKFFIKVPRSYDDPAKGNFWMLDAASQDEIFISSSTGKLRRRPNARRSARFEPFKSYIPPSLSMNPHMTNYIPMPVNDDAQSFSNGFPLHFSSLPLFCDIPQSPTIPLPATQNFSPMSPYAQATDTMLLQQHLQAAAGNISALMPPHSMTQPTSSCTSLPMASTPPCFTFTNAQNTIKTVTDASENDIISCLMRHNGAARDKNNFLPPNIATSLTNSIAAKPAFVSHLTSPLSSPFFFPTSNILSEEMDLIFFHHQLNNCGMNSG</sequence>
<keyword evidence="9" id="KW-1185">Reference proteome</keyword>
<dbReference type="PROSITE" id="PS50039">
    <property type="entry name" value="FORK_HEAD_3"/>
    <property type="match status" value="1"/>
</dbReference>
<feature type="region of interest" description="Disordered" evidence="6">
    <location>
        <begin position="38"/>
        <end position="118"/>
    </location>
</feature>
<dbReference type="InterPro" id="IPR047208">
    <property type="entry name" value="FOXG1"/>
</dbReference>
<keyword evidence="1 5" id="KW-0238">DNA-binding</keyword>
<evidence type="ECO:0000256" key="6">
    <source>
        <dbReference type="SAM" id="MobiDB-lite"/>
    </source>
</evidence>
<feature type="compositionally biased region" description="Acidic residues" evidence="6">
    <location>
        <begin position="88"/>
        <end position="104"/>
    </location>
</feature>
<dbReference type="GO" id="GO:0005634">
    <property type="term" value="C:nucleus"/>
    <property type="evidence" value="ECO:0007669"/>
    <property type="project" value="UniProtKB-SubCell"/>
</dbReference>
<dbReference type="Pfam" id="PF00250">
    <property type="entry name" value="Forkhead"/>
    <property type="match status" value="1"/>
</dbReference>
<organism evidence="8 9">
    <name type="scientific">Ditylenchus destructor</name>
    <dbReference type="NCBI Taxonomy" id="166010"/>
    <lineage>
        <taxon>Eukaryota</taxon>
        <taxon>Metazoa</taxon>
        <taxon>Ecdysozoa</taxon>
        <taxon>Nematoda</taxon>
        <taxon>Chromadorea</taxon>
        <taxon>Rhabditida</taxon>
        <taxon>Tylenchina</taxon>
        <taxon>Tylenchomorpha</taxon>
        <taxon>Sphaerularioidea</taxon>
        <taxon>Anguinidae</taxon>
        <taxon>Anguininae</taxon>
        <taxon>Ditylenchus</taxon>
    </lineage>
</organism>
<protein>
    <recommendedName>
        <fullName evidence="3">Forkhead box protein fkh-2</fullName>
    </recommendedName>
    <alternativeName>
        <fullName evidence="4">Forkhead transcription factor family member fkh-2</fullName>
    </alternativeName>
</protein>
<dbReference type="Proteomes" id="UP001201812">
    <property type="component" value="Unassembled WGS sequence"/>
</dbReference>
<evidence type="ECO:0000256" key="1">
    <source>
        <dbReference type="ARBA" id="ARBA00023125"/>
    </source>
</evidence>
<feature type="DNA-binding region" description="Fork-head" evidence="5">
    <location>
        <begin position="120"/>
        <end position="215"/>
    </location>
</feature>
<dbReference type="PANTHER" id="PTHR46617">
    <property type="entry name" value="FORKHEAD BOX PROTEIN G1"/>
    <property type="match status" value="1"/>
</dbReference>
<reference evidence="8" key="1">
    <citation type="submission" date="2022-01" db="EMBL/GenBank/DDBJ databases">
        <title>Genome Sequence Resource for Two Populations of Ditylenchus destructor, the Migratory Endoparasitic Phytonematode.</title>
        <authorList>
            <person name="Zhang H."/>
            <person name="Lin R."/>
            <person name="Xie B."/>
        </authorList>
    </citation>
    <scope>NUCLEOTIDE SEQUENCE</scope>
    <source>
        <strain evidence="8">BazhouSP</strain>
    </source>
</reference>
<dbReference type="PRINTS" id="PR00053">
    <property type="entry name" value="FORKHEAD"/>
</dbReference>
<evidence type="ECO:0000256" key="2">
    <source>
        <dbReference type="ARBA" id="ARBA00056063"/>
    </source>
</evidence>
<accession>A0AAD4ML94</accession>
<dbReference type="GO" id="GO:1990837">
    <property type="term" value="F:sequence-specific double-stranded DNA binding"/>
    <property type="evidence" value="ECO:0007669"/>
    <property type="project" value="TreeGrafter"/>
</dbReference>
<feature type="compositionally biased region" description="Basic and acidic residues" evidence="6">
    <location>
        <begin position="55"/>
        <end position="72"/>
    </location>
</feature>
<proteinExistence type="predicted"/>
<feature type="compositionally biased region" description="Low complexity" evidence="6">
    <location>
        <begin position="40"/>
        <end position="54"/>
    </location>
</feature>
<dbReference type="SMART" id="SM00339">
    <property type="entry name" value="FH"/>
    <property type="match status" value="1"/>
</dbReference>
<evidence type="ECO:0000313" key="8">
    <source>
        <dbReference type="EMBL" id="KAI1693759.1"/>
    </source>
</evidence>
<feature type="domain" description="Fork-head" evidence="7">
    <location>
        <begin position="120"/>
        <end position="215"/>
    </location>
</feature>
<evidence type="ECO:0000313" key="9">
    <source>
        <dbReference type="Proteomes" id="UP001201812"/>
    </source>
</evidence>
<dbReference type="InterPro" id="IPR036390">
    <property type="entry name" value="WH_DNA-bd_sf"/>
</dbReference>
<comment type="subcellular location">
    <subcellularLocation>
        <location evidence="5">Nucleus</location>
    </subcellularLocation>
</comment>
<dbReference type="InterPro" id="IPR036388">
    <property type="entry name" value="WH-like_DNA-bd_sf"/>
</dbReference>
<dbReference type="Gene3D" id="1.10.10.10">
    <property type="entry name" value="Winged helix-like DNA-binding domain superfamily/Winged helix DNA-binding domain"/>
    <property type="match status" value="1"/>
</dbReference>
<gene>
    <name evidence="8" type="ORF">DdX_20489</name>
</gene>
<evidence type="ECO:0000256" key="5">
    <source>
        <dbReference type="PROSITE-ProRule" id="PRU00089"/>
    </source>
</evidence>
<dbReference type="EMBL" id="JAKKPZ010000588">
    <property type="protein sequence ID" value="KAI1693759.1"/>
    <property type="molecule type" value="Genomic_DNA"/>
</dbReference>
<comment type="function">
    <text evidence="2">Transcription factor. Plays a role in embryogenesis and later development, perhaps acting redundantly with forkhead protein pes-1.</text>
</comment>
<dbReference type="PANTHER" id="PTHR46617:SF3">
    <property type="entry name" value="FORKHEAD BOX PROTEIN G1"/>
    <property type="match status" value="1"/>
</dbReference>
<dbReference type="FunFam" id="1.10.10.10:FF:000135">
    <property type="entry name" value="forkhead box protein G1"/>
    <property type="match status" value="1"/>
</dbReference>
<dbReference type="GO" id="GO:0006357">
    <property type="term" value="P:regulation of transcription by RNA polymerase II"/>
    <property type="evidence" value="ECO:0007669"/>
    <property type="project" value="TreeGrafter"/>
</dbReference>